<gene>
    <name evidence="2" type="ORF">J7I43_05440</name>
</gene>
<evidence type="ECO:0000256" key="1">
    <source>
        <dbReference type="SAM" id="SignalP"/>
    </source>
</evidence>
<dbReference type="EMBL" id="JAGHKP010000001">
    <property type="protein sequence ID" value="MBO9151640.1"/>
    <property type="molecule type" value="Genomic_DNA"/>
</dbReference>
<dbReference type="Proteomes" id="UP000679126">
    <property type="component" value="Unassembled WGS sequence"/>
</dbReference>
<accession>A0ABS3YAD7</accession>
<evidence type="ECO:0000313" key="2">
    <source>
        <dbReference type="EMBL" id="MBO9151640.1"/>
    </source>
</evidence>
<reference evidence="3" key="1">
    <citation type="submission" date="2021-03" db="EMBL/GenBank/DDBJ databases">
        <title>Assistant Professor.</title>
        <authorList>
            <person name="Huq M.A."/>
        </authorList>
    </citation>
    <scope>NUCLEOTIDE SEQUENCE [LARGE SCALE GENOMIC DNA]</scope>
    <source>
        <strain evidence="3">MAH-28</strain>
    </source>
</reference>
<protein>
    <recommendedName>
        <fullName evidence="4">DUF3863 domain-containing protein</fullName>
    </recommendedName>
</protein>
<sequence>MQLSFACLRRYAMPCVLLLSSLTARGQHSVAHFDEKGISRQTLEYYLSRSVTMAEFLAVDPYCNDGDYPFKADDVRMIENIGAKFIGRAIYRWGKETTLNNPDFWTEARKLINQVHARDPEVIFQAAVFEAVGRKADSVAVPAWAFKALGLPMERRNFRYDSMLNRNGKLVDHWGKGRSVPDITRTEAQLWLMFLSGSYMDLGCEALHMGQIALIGMEDKGLRHWAQFLAKVRAYAKDHTRRKWVLLDAHTPSGGMVVDGKSLLDFNSFPLRIKEVVEKPQEGILQTGYLDAFFGRSQGCITPSGWECASLPYLVELDNFGVSHNPGVADTASHFIWGYDEITWFYLQPEEYRNKWLWYAHDWLARTDKNGFLQMPVCRIVSPGRGKPVVRNRGNTRSAACPMGINVEETVKAIWNKP</sequence>
<feature type="signal peptide" evidence="1">
    <location>
        <begin position="1"/>
        <end position="26"/>
    </location>
</feature>
<keyword evidence="1" id="KW-0732">Signal</keyword>
<dbReference type="RefSeq" id="WP_209144034.1">
    <property type="nucleotide sequence ID" value="NZ_JAGHKP010000001.1"/>
</dbReference>
<comment type="caution">
    <text evidence="2">The sequence shown here is derived from an EMBL/GenBank/DDBJ whole genome shotgun (WGS) entry which is preliminary data.</text>
</comment>
<name>A0ABS3YAD7_9BACT</name>
<organism evidence="2 3">
    <name type="scientific">Chitinophaga chungangae</name>
    <dbReference type="NCBI Taxonomy" id="2821488"/>
    <lineage>
        <taxon>Bacteria</taxon>
        <taxon>Pseudomonadati</taxon>
        <taxon>Bacteroidota</taxon>
        <taxon>Chitinophagia</taxon>
        <taxon>Chitinophagales</taxon>
        <taxon>Chitinophagaceae</taxon>
        <taxon>Chitinophaga</taxon>
    </lineage>
</organism>
<feature type="chain" id="PRO_5047526530" description="DUF3863 domain-containing protein" evidence="1">
    <location>
        <begin position="27"/>
        <end position="418"/>
    </location>
</feature>
<proteinExistence type="predicted"/>
<evidence type="ECO:0000313" key="3">
    <source>
        <dbReference type="Proteomes" id="UP000679126"/>
    </source>
</evidence>
<keyword evidence="3" id="KW-1185">Reference proteome</keyword>
<evidence type="ECO:0008006" key="4">
    <source>
        <dbReference type="Google" id="ProtNLM"/>
    </source>
</evidence>